<organism evidence="1 2">
    <name type="scientific">Pseudomonas fluorescens</name>
    <dbReference type="NCBI Taxonomy" id="294"/>
    <lineage>
        <taxon>Bacteria</taxon>
        <taxon>Pseudomonadati</taxon>
        <taxon>Pseudomonadota</taxon>
        <taxon>Gammaproteobacteria</taxon>
        <taxon>Pseudomonadales</taxon>
        <taxon>Pseudomonadaceae</taxon>
        <taxon>Pseudomonas</taxon>
    </lineage>
</organism>
<proteinExistence type="predicted"/>
<name>A0A5E7UQA3_PSEFL</name>
<evidence type="ECO:0000313" key="2">
    <source>
        <dbReference type="Proteomes" id="UP000327191"/>
    </source>
</evidence>
<dbReference type="EMBL" id="CABVJE010000017">
    <property type="protein sequence ID" value="VVQ13381.1"/>
    <property type="molecule type" value="Genomic_DNA"/>
</dbReference>
<gene>
    <name evidence="1" type="ORF">PS938_03914</name>
</gene>
<dbReference type="Proteomes" id="UP000327191">
    <property type="component" value="Unassembled WGS sequence"/>
</dbReference>
<sequence length="55" mass="6626">MPESRFNQWRKVILFASNAIDFHNGYSLIVRRRPLLANLDHRLLLQIQRLVLPER</sequence>
<reference evidence="1 2" key="1">
    <citation type="submission" date="2019-09" db="EMBL/GenBank/DDBJ databases">
        <authorList>
            <person name="Chandra G."/>
            <person name="Truman W A."/>
        </authorList>
    </citation>
    <scope>NUCLEOTIDE SEQUENCE [LARGE SCALE GENOMIC DNA]</scope>
    <source>
        <strain evidence="1">PS938</strain>
    </source>
</reference>
<protein>
    <submittedName>
        <fullName evidence="1">Uncharacterized protein</fullName>
    </submittedName>
</protein>
<accession>A0A5E7UQA3</accession>
<evidence type="ECO:0000313" key="1">
    <source>
        <dbReference type="EMBL" id="VVQ13381.1"/>
    </source>
</evidence>
<dbReference type="AlphaFoldDB" id="A0A5E7UQA3"/>